<dbReference type="Gene3D" id="3.30.40.10">
    <property type="entry name" value="Zinc/RING finger domain, C3HC4 (zinc finger)"/>
    <property type="match status" value="2"/>
</dbReference>
<dbReference type="SMART" id="SM00184">
    <property type="entry name" value="RING"/>
    <property type="match status" value="2"/>
</dbReference>
<dbReference type="EMBL" id="CVMT01000001">
    <property type="protein sequence ID" value="CRG84186.1"/>
    <property type="molecule type" value="Genomic_DNA"/>
</dbReference>
<feature type="region of interest" description="Disordered" evidence="5">
    <location>
        <begin position="190"/>
        <end position="219"/>
    </location>
</feature>
<evidence type="ECO:0000256" key="1">
    <source>
        <dbReference type="ARBA" id="ARBA00022723"/>
    </source>
</evidence>
<dbReference type="AlphaFoldDB" id="A0A0U1LMB4"/>
<dbReference type="OMA" id="GDWYCME"/>
<accession>A0A0U1LMB4</accession>
<dbReference type="CDD" id="cd15545">
    <property type="entry name" value="PHD_BAZ2A_like"/>
    <property type="match status" value="1"/>
</dbReference>
<keyword evidence="3" id="KW-0862">Zinc</keyword>
<feature type="compositionally biased region" description="Polar residues" evidence="5">
    <location>
        <begin position="528"/>
        <end position="540"/>
    </location>
</feature>
<feature type="region of interest" description="Disordered" evidence="5">
    <location>
        <begin position="256"/>
        <end position="540"/>
    </location>
</feature>
<feature type="domain" description="PHD-type" evidence="6">
    <location>
        <begin position="137"/>
        <end position="185"/>
    </location>
</feature>
<feature type="compositionally biased region" description="Basic and acidic residues" evidence="5">
    <location>
        <begin position="271"/>
        <end position="285"/>
    </location>
</feature>
<feature type="region of interest" description="Disordered" evidence="5">
    <location>
        <begin position="616"/>
        <end position="640"/>
    </location>
</feature>
<feature type="compositionally biased region" description="Polar residues" evidence="5">
    <location>
        <begin position="431"/>
        <end position="442"/>
    </location>
</feature>
<dbReference type="PROSITE" id="PS50016">
    <property type="entry name" value="ZF_PHD_2"/>
    <property type="match status" value="1"/>
</dbReference>
<dbReference type="InterPro" id="IPR013083">
    <property type="entry name" value="Znf_RING/FYVE/PHD"/>
</dbReference>
<feature type="compositionally biased region" description="Basic and acidic residues" evidence="5">
    <location>
        <begin position="502"/>
        <end position="511"/>
    </location>
</feature>
<protein>
    <submittedName>
        <fullName evidence="8">PHD and RING finger domain-containing protein C126,07c</fullName>
    </submittedName>
</protein>
<feature type="compositionally biased region" description="Basic and acidic residues" evidence="5">
    <location>
        <begin position="413"/>
        <end position="425"/>
    </location>
</feature>
<dbReference type="PANTHER" id="PTHR12618">
    <property type="entry name" value="PHD AND RING FINGER DOMAIN-CONTAINING PROTEIN 1"/>
    <property type="match status" value="1"/>
</dbReference>
<dbReference type="SMART" id="SM00249">
    <property type="entry name" value="PHD"/>
    <property type="match status" value="1"/>
</dbReference>
<keyword evidence="2 4" id="KW-0863">Zinc-finger</keyword>
<feature type="compositionally biased region" description="Polar residues" evidence="5">
    <location>
        <begin position="381"/>
        <end position="409"/>
    </location>
</feature>
<evidence type="ECO:0000256" key="2">
    <source>
        <dbReference type="ARBA" id="ARBA00022771"/>
    </source>
</evidence>
<feature type="compositionally biased region" description="Low complexity" evidence="5">
    <location>
        <begin position="17"/>
        <end position="29"/>
    </location>
</feature>
<dbReference type="InterPro" id="IPR001841">
    <property type="entry name" value="Znf_RING"/>
</dbReference>
<dbReference type="SUPFAM" id="SSF57850">
    <property type="entry name" value="RING/U-box"/>
    <property type="match status" value="1"/>
</dbReference>
<dbReference type="SUPFAM" id="SSF57903">
    <property type="entry name" value="FYVE/PHD zinc finger"/>
    <property type="match status" value="1"/>
</dbReference>
<dbReference type="PROSITE" id="PS50089">
    <property type="entry name" value="ZF_RING_2"/>
    <property type="match status" value="1"/>
</dbReference>
<evidence type="ECO:0000313" key="8">
    <source>
        <dbReference type="EMBL" id="CRG84186.1"/>
    </source>
</evidence>
<dbReference type="GO" id="GO:0008270">
    <property type="term" value="F:zinc ion binding"/>
    <property type="evidence" value="ECO:0007669"/>
    <property type="project" value="UniProtKB-KW"/>
</dbReference>
<feature type="compositionally biased region" description="Low complexity" evidence="5">
    <location>
        <begin position="443"/>
        <end position="465"/>
    </location>
</feature>
<gene>
    <name evidence="8" type="ORF">PISL3812_01506</name>
</gene>
<evidence type="ECO:0000256" key="4">
    <source>
        <dbReference type="PROSITE-ProRule" id="PRU00175"/>
    </source>
</evidence>
<proteinExistence type="predicted"/>
<sequence>MADTCIVCLNDLGGGDPSSPAPVVVPSVPRLDNRDNDDVSDEPPSAQEDAASSDAPSKQSIARLVPCLHAFHDDCLKPWVERANSCPVCRASFNTVELCDTVGGPAVSFYPVQDKVQEAELDPFMILEEEITDDSDSQPCVVCGDNDNEDVLLLCDGCDVPSHTYCLNMDEVPSGPWYCETCQTQRMLNAVSDTPSRANRSRQPERRTRAQQRSLRNRNQANSLQWAAVWQSVYDRLNLDLDFPFDDTEHPVARAPVFRQNRAVPSRRSRRDSTRAWQRRMEVAERQGNGRVFRDPTTILDEYVPRPSRPRVPRAPTPQPESVEEVRAWNAFERARELEDDPNPSRKRRLPTESPSPEPTEPERKLKRPRTRRTEELAAIATQNSNGEASRSAARVQSDNTANGPSFLQSLLKEVEDSSHTRRNESIGPSVHTNTPTDFHNTSGPSSPSISPASSNPSSPRLSSTTPPPLSRRRAVSPMQLSSSVASSPAPEFSPSVSPAQSHDDASQPRPDRRHHRSYRRDHVGARSNENSPSRKNLSLSVKTDVQRLVGSELKPFYRGKVITKEEYTDINRTISRKLYESVSDVGNLEEGKLSELKGIASREVARAIDQVRDKTFSTVPSAPETRATATSAEASEDEG</sequence>
<feature type="region of interest" description="Disordered" evidence="5">
    <location>
        <begin position="12"/>
        <end position="57"/>
    </location>
</feature>
<evidence type="ECO:0000256" key="5">
    <source>
        <dbReference type="SAM" id="MobiDB-lite"/>
    </source>
</evidence>
<dbReference type="InterPro" id="IPR019787">
    <property type="entry name" value="Znf_PHD-finger"/>
</dbReference>
<dbReference type="Proteomes" id="UP000054383">
    <property type="component" value="Unassembled WGS sequence"/>
</dbReference>
<name>A0A0U1LMB4_TALIS</name>
<keyword evidence="9" id="KW-1185">Reference proteome</keyword>
<reference evidence="8 9" key="1">
    <citation type="submission" date="2015-04" db="EMBL/GenBank/DDBJ databases">
        <authorList>
            <person name="Syromyatnikov M.Y."/>
            <person name="Popov V.N."/>
        </authorList>
    </citation>
    <scope>NUCLEOTIDE SEQUENCE [LARGE SCALE GENOMIC DNA]</scope>
    <source>
        <strain evidence="8">WF-38-12</strain>
    </source>
</reference>
<dbReference type="STRING" id="28573.A0A0U1LMB4"/>
<dbReference type="OrthoDB" id="8062037at2759"/>
<evidence type="ECO:0000259" key="7">
    <source>
        <dbReference type="PROSITE" id="PS50089"/>
    </source>
</evidence>
<organism evidence="8 9">
    <name type="scientific">Talaromyces islandicus</name>
    <name type="common">Penicillium islandicum</name>
    <dbReference type="NCBI Taxonomy" id="28573"/>
    <lineage>
        <taxon>Eukaryota</taxon>
        <taxon>Fungi</taxon>
        <taxon>Dikarya</taxon>
        <taxon>Ascomycota</taxon>
        <taxon>Pezizomycotina</taxon>
        <taxon>Eurotiomycetes</taxon>
        <taxon>Eurotiomycetidae</taxon>
        <taxon>Eurotiales</taxon>
        <taxon>Trichocomaceae</taxon>
        <taxon>Talaromyces</taxon>
        <taxon>Talaromyces sect. Islandici</taxon>
    </lineage>
</organism>
<dbReference type="GO" id="GO:0016567">
    <property type="term" value="P:protein ubiquitination"/>
    <property type="evidence" value="ECO:0007669"/>
    <property type="project" value="UniProtKB-UniPathway"/>
</dbReference>
<keyword evidence="1" id="KW-0479">Metal-binding</keyword>
<feature type="compositionally biased region" description="Low complexity" evidence="5">
    <location>
        <begin position="621"/>
        <end position="634"/>
    </location>
</feature>
<dbReference type="InterPro" id="IPR047157">
    <property type="entry name" value="PHRF1/Atg35"/>
</dbReference>
<feature type="domain" description="RING-type" evidence="7">
    <location>
        <begin position="5"/>
        <end position="90"/>
    </location>
</feature>
<evidence type="ECO:0000259" key="6">
    <source>
        <dbReference type="PROSITE" id="PS50016"/>
    </source>
</evidence>
<evidence type="ECO:0000313" key="9">
    <source>
        <dbReference type="Proteomes" id="UP000054383"/>
    </source>
</evidence>
<evidence type="ECO:0000256" key="3">
    <source>
        <dbReference type="ARBA" id="ARBA00022833"/>
    </source>
</evidence>
<dbReference type="InterPro" id="IPR011011">
    <property type="entry name" value="Znf_FYVE_PHD"/>
</dbReference>
<dbReference type="UniPathway" id="UPA00143"/>
<dbReference type="Pfam" id="PF13639">
    <property type="entry name" value="zf-RING_2"/>
    <property type="match status" value="1"/>
</dbReference>
<dbReference type="PANTHER" id="PTHR12618:SF20">
    <property type="entry name" value="PHD AND RING FINGER DOMAIN-CONTAINING PROTEIN 1"/>
    <property type="match status" value="1"/>
</dbReference>
<dbReference type="InterPro" id="IPR001965">
    <property type="entry name" value="Znf_PHD"/>
</dbReference>
<dbReference type="Pfam" id="PF00628">
    <property type="entry name" value="PHD"/>
    <property type="match status" value="1"/>
</dbReference>